<evidence type="ECO:0000256" key="2">
    <source>
        <dbReference type="ARBA" id="ARBA00022468"/>
    </source>
</evidence>
<dbReference type="PANTHER" id="PTHR45819">
    <property type="entry name" value="CENTAURIN-GAMMA-1A"/>
    <property type="match status" value="1"/>
</dbReference>
<dbReference type="SMART" id="SM00173">
    <property type="entry name" value="RAS"/>
    <property type="match status" value="1"/>
</dbReference>
<sequence length="981" mass="108257">MITPSDAELAVNFLESMFSSHVKQQNIEQIAVENTMSARQLHTGFPGTNTLHSEQCRAEIQRFESVHPCIYQIYDMLECLPLPPEYAHMRDEIRDQVVCIEDAFVNSHEWTLSRSVSELRLGVVGTTSSGKTSLVHRYLTGTFTAEESPEGGRFKKEVFIDGLSHLLLIRDEGSASPDVQFSLWADAVIFVYSVDNQESFERVRHFYSHMNKFRNVAEMPVLLVGTKDTLSEKNPRVISEEEGKQMANHLKRCAYYETCATYGLNVERVFKDACCKILQQRTRASFSGSTRTPTPTTPATQDKRDYQESRFMQNVLYGAVSAQKTPYHQRSMSSAPLAEQFVGGSRKTHVQQRDTSGIVGAQRCGDRAMSAFVVPPGMPMQAQFGSRASQLDYRGVSPSNSQKSMSNGVHTRSSAALLDPGSDLGALGCGLDAHSLASASTSHLPTPSSTPTTQRKNRRISNIFQRPKDVEEKTKTQNVNLGGGREIPIKEGTMHKRSTKGALNREWKKKYVCLYGDGRLTYHHTQKDYRDKPNHGKEVFLGLATVRIAGRQRPRNTQRGVAINQFEENNVTNSVSSAALRPYEPRRSDAGGGSGDGTSGGGSDDAKESSPAVQLTPQTVVGQKKRRGGNRRLGSAGKATDEDDECFEIITSDQKRWEFCVAAEERDAWVAAIEEQIEKALQNQMSKPSTRARGDREEVLALRQLPGNDRCADCGQMSPDWASLNLGILICIECSGTHRNLGSHISRVRSLDLDAWPVEFLAVMQAIGNDAANRLWEHHAPSDRRPQPDSALEVKESWIRDKYEAKRFLPSLRVDATVGSQLIAAVIARDVAEVSLLLARASPEDVNSTVSGTRDRRSPLHLACSIGSLAILQLLLWNNADIHALDEQGRSGLWYARNSGFKECADMLLTAGLDTNYGIPAATTESTHSPPLLEGTVMGSLSNRDYSCIGDEVVLRRAPPPVATPAKRSTNAFDLLPASII</sequence>
<keyword evidence="2" id="KW-0343">GTPase activation</keyword>
<feature type="domain" description="PH" evidence="10">
    <location>
        <begin position="487"/>
        <end position="678"/>
    </location>
</feature>
<dbReference type="PRINTS" id="PR00405">
    <property type="entry name" value="REVINTRACTNG"/>
</dbReference>
<comment type="caution">
    <text evidence="12">The sequence shown here is derived from an EMBL/GenBank/DDBJ whole genome shotgun (WGS) entry which is preliminary data.</text>
</comment>
<evidence type="ECO:0000259" key="10">
    <source>
        <dbReference type="PROSITE" id="PS50003"/>
    </source>
</evidence>
<feature type="compositionally biased region" description="Low complexity" evidence="9">
    <location>
        <begin position="438"/>
        <end position="453"/>
    </location>
</feature>
<dbReference type="InterPro" id="IPR011993">
    <property type="entry name" value="PH-like_dom_sf"/>
</dbReference>
<dbReference type="InterPro" id="IPR001806">
    <property type="entry name" value="Small_GTPase"/>
</dbReference>
<dbReference type="Gene3D" id="3.40.50.300">
    <property type="entry name" value="P-loop containing nucleotide triphosphate hydrolases"/>
    <property type="match status" value="1"/>
</dbReference>
<reference evidence="12 13" key="1">
    <citation type="submission" date="2023-08" db="EMBL/GenBank/DDBJ databases">
        <title>A Necator americanus chromosomal reference genome.</title>
        <authorList>
            <person name="Ilik V."/>
            <person name="Petrzelkova K.J."/>
            <person name="Pardy F."/>
            <person name="Fuh T."/>
            <person name="Niatou-Singa F.S."/>
            <person name="Gouil Q."/>
            <person name="Baker L."/>
            <person name="Ritchie M.E."/>
            <person name="Jex A.R."/>
            <person name="Gazzola D."/>
            <person name="Li H."/>
            <person name="Toshio Fujiwara R."/>
            <person name="Zhan B."/>
            <person name="Aroian R.V."/>
            <person name="Pafco B."/>
            <person name="Schwarz E.M."/>
        </authorList>
    </citation>
    <scope>NUCLEOTIDE SEQUENCE [LARGE SCALE GENOMIC DNA]</scope>
    <source>
        <strain evidence="12 13">Aroian</strain>
        <tissue evidence="12">Whole animal</tissue>
    </source>
</reference>
<dbReference type="CDD" id="cd08836">
    <property type="entry name" value="ArfGap_AGAP"/>
    <property type="match status" value="1"/>
</dbReference>
<dbReference type="PROSITE" id="PS51419">
    <property type="entry name" value="RAB"/>
    <property type="match status" value="1"/>
</dbReference>
<organism evidence="12 13">
    <name type="scientific">Necator americanus</name>
    <name type="common">Human hookworm</name>
    <dbReference type="NCBI Taxonomy" id="51031"/>
    <lineage>
        <taxon>Eukaryota</taxon>
        <taxon>Metazoa</taxon>
        <taxon>Ecdysozoa</taxon>
        <taxon>Nematoda</taxon>
        <taxon>Chromadorea</taxon>
        <taxon>Rhabditida</taxon>
        <taxon>Rhabditina</taxon>
        <taxon>Rhabditomorpha</taxon>
        <taxon>Strongyloidea</taxon>
        <taxon>Ancylostomatidae</taxon>
        <taxon>Bunostominae</taxon>
        <taxon>Necator</taxon>
    </lineage>
</organism>
<protein>
    <recommendedName>
        <fullName evidence="14">Small monomeric GTPase</fullName>
    </recommendedName>
</protein>
<dbReference type="PROSITE" id="PS50088">
    <property type="entry name" value="ANK_REPEAT"/>
    <property type="match status" value="1"/>
</dbReference>
<evidence type="ECO:0000256" key="9">
    <source>
        <dbReference type="SAM" id="MobiDB-lite"/>
    </source>
</evidence>
<dbReference type="SUPFAM" id="SSF57863">
    <property type="entry name" value="ArfGap/RecO-like zinc finger"/>
    <property type="match status" value="1"/>
</dbReference>
<feature type="compositionally biased region" description="Basic and acidic residues" evidence="9">
    <location>
        <begin position="466"/>
        <end position="475"/>
    </location>
</feature>
<proteinExistence type="inferred from homology"/>
<feature type="region of interest" description="Disordered" evidence="9">
    <location>
        <begin position="438"/>
        <end position="486"/>
    </location>
</feature>
<dbReference type="Gene3D" id="2.30.29.30">
    <property type="entry name" value="Pleckstrin-homology domain (PH domain)/Phosphotyrosine-binding domain (PTB)"/>
    <property type="match status" value="1"/>
</dbReference>
<evidence type="ECO:0000256" key="8">
    <source>
        <dbReference type="PROSITE-ProRule" id="PRU00288"/>
    </source>
</evidence>
<dbReference type="InterPro" id="IPR001164">
    <property type="entry name" value="ArfGAP_dom"/>
</dbReference>
<dbReference type="Pfam" id="PF01412">
    <property type="entry name" value="ArfGap"/>
    <property type="match status" value="1"/>
</dbReference>
<keyword evidence="3" id="KW-0479">Metal-binding</keyword>
<dbReference type="PROSITE" id="PS51421">
    <property type="entry name" value="RAS"/>
    <property type="match status" value="1"/>
</dbReference>
<dbReference type="InterPro" id="IPR001849">
    <property type="entry name" value="PH_domain"/>
</dbReference>
<dbReference type="SUPFAM" id="SSF52540">
    <property type="entry name" value="P-loop containing nucleoside triphosphate hydrolases"/>
    <property type="match status" value="1"/>
</dbReference>
<evidence type="ECO:0000256" key="7">
    <source>
        <dbReference type="PROSITE-ProRule" id="PRU00023"/>
    </source>
</evidence>
<dbReference type="SUPFAM" id="SSF50729">
    <property type="entry name" value="PH domain-like"/>
    <property type="match status" value="1"/>
</dbReference>
<feature type="compositionally biased region" description="Polar residues" evidence="9">
    <location>
        <begin position="611"/>
        <end position="621"/>
    </location>
</feature>
<dbReference type="PROSITE" id="PS50003">
    <property type="entry name" value="PH_DOMAIN"/>
    <property type="match status" value="1"/>
</dbReference>
<feature type="compositionally biased region" description="Low complexity" evidence="9">
    <location>
        <begin position="290"/>
        <end position="300"/>
    </location>
</feature>
<comment type="similarity">
    <text evidence="1">Belongs to the centaurin gamma-like family.</text>
</comment>
<evidence type="ECO:0000256" key="3">
    <source>
        <dbReference type="ARBA" id="ARBA00022723"/>
    </source>
</evidence>
<dbReference type="PANTHER" id="PTHR45819:SF5">
    <property type="entry name" value="CENTAURIN-GAMMA-1A"/>
    <property type="match status" value="1"/>
</dbReference>
<evidence type="ECO:0000256" key="1">
    <source>
        <dbReference type="ARBA" id="ARBA00005430"/>
    </source>
</evidence>
<gene>
    <name evidence="12" type="primary">Necator_chrIII.g11643</name>
    <name evidence="12" type="ORF">RB195_010878</name>
</gene>
<dbReference type="PROSITE" id="PS50297">
    <property type="entry name" value="ANK_REP_REGION"/>
    <property type="match status" value="1"/>
</dbReference>
<evidence type="ECO:0000256" key="4">
    <source>
        <dbReference type="ARBA" id="ARBA00022771"/>
    </source>
</evidence>
<feature type="repeat" description="ANK" evidence="7">
    <location>
        <begin position="855"/>
        <end position="887"/>
    </location>
</feature>
<evidence type="ECO:0000313" key="12">
    <source>
        <dbReference type="EMBL" id="KAK6743840.1"/>
    </source>
</evidence>
<dbReference type="PROSITE" id="PS50115">
    <property type="entry name" value="ARFGAP"/>
    <property type="match status" value="1"/>
</dbReference>
<keyword evidence="6 7" id="KW-0040">ANK repeat</keyword>
<dbReference type="InterPro" id="IPR037278">
    <property type="entry name" value="ARFGAP/RecO"/>
</dbReference>
<dbReference type="InterPro" id="IPR002110">
    <property type="entry name" value="Ankyrin_rpt"/>
</dbReference>
<evidence type="ECO:0000256" key="6">
    <source>
        <dbReference type="ARBA" id="ARBA00023043"/>
    </source>
</evidence>
<dbReference type="Gene3D" id="1.25.40.20">
    <property type="entry name" value="Ankyrin repeat-containing domain"/>
    <property type="match status" value="1"/>
</dbReference>
<accession>A0ABR1D051</accession>
<feature type="region of interest" description="Disordered" evidence="9">
    <location>
        <begin position="394"/>
        <end position="416"/>
    </location>
</feature>
<dbReference type="SMART" id="SM00105">
    <property type="entry name" value="ArfGap"/>
    <property type="match status" value="1"/>
</dbReference>
<dbReference type="InterPro" id="IPR027417">
    <property type="entry name" value="P-loop_NTPase"/>
</dbReference>
<feature type="region of interest" description="Disordered" evidence="9">
    <location>
        <begin position="285"/>
        <end position="306"/>
    </location>
</feature>
<keyword evidence="4 8" id="KW-0863">Zinc-finger</keyword>
<dbReference type="SMART" id="SM00174">
    <property type="entry name" value="RHO"/>
    <property type="match status" value="1"/>
</dbReference>
<evidence type="ECO:0000313" key="13">
    <source>
        <dbReference type="Proteomes" id="UP001303046"/>
    </source>
</evidence>
<name>A0ABR1D051_NECAM</name>
<dbReference type="SMART" id="SM00175">
    <property type="entry name" value="RAB"/>
    <property type="match status" value="1"/>
</dbReference>
<dbReference type="Proteomes" id="UP001303046">
    <property type="component" value="Unassembled WGS sequence"/>
</dbReference>
<dbReference type="InterPro" id="IPR038508">
    <property type="entry name" value="ArfGAP_dom_sf"/>
</dbReference>
<dbReference type="Pfam" id="PF12796">
    <property type="entry name" value="Ank_2"/>
    <property type="match status" value="1"/>
</dbReference>
<keyword evidence="5" id="KW-0862">Zinc</keyword>
<feature type="region of interest" description="Disordered" evidence="9">
    <location>
        <begin position="573"/>
        <end position="638"/>
    </location>
</feature>
<dbReference type="InterPro" id="IPR051282">
    <property type="entry name" value="Arf-GAP_GTPase_ANK_PH"/>
</dbReference>
<dbReference type="EMBL" id="JAVFWL010000003">
    <property type="protein sequence ID" value="KAK6743840.1"/>
    <property type="molecule type" value="Genomic_DNA"/>
</dbReference>
<dbReference type="SMART" id="SM00248">
    <property type="entry name" value="ANK"/>
    <property type="match status" value="2"/>
</dbReference>
<dbReference type="SMART" id="SM00233">
    <property type="entry name" value="PH"/>
    <property type="match status" value="1"/>
</dbReference>
<dbReference type="Pfam" id="PF00071">
    <property type="entry name" value="Ras"/>
    <property type="match status" value="1"/>
</dbReference>
<dbReference type="Gene3D" id="1.10.220.150">
    <property type="entry name" value="Arf GTPase activating protein"/>
    <property type="match status" value="1"/>
</dbReference>
<dbReference type="InterPro" id="IPR036770">
    <property type="entry name" value="Ankyrin_rpt-contain_sf"/>
</dbReference>
<feature type="domain" description="Arf-GAP" evidence="11">
    <location>
        <begin position="696"/>
        <end position="816"/>
    </location>
</feature>
<feature type="compositionally biased region" description="Polar residues" evidence="9">
    <location>
        <begin position="397"/>
        <end position="414"/>
    </location>
</feature>
<dbReference type="SUPFAM" id="SSF48403">
    <property type="entry name" value="Ankyrin repeat"/>
    <property type="match status" value="1"/>
</dbReference>
<evidence type="ECO:0000256" key="5">
    <source>
        <dbReference type="ARBA" id="ARBA00022833"/>
    </source>
</evidence>
<keyword evidence="13" id="KW-1185">Reference proteome</keyword>
<evidence type="ECO:0000259" key="11">
    <source>
        <dbReference type="PROSITE" id="PS50115"/>
    </source>
</evidence>
<evidence type="ECO:0008006" key="14">
    <source>
        <dbReference type="Google" id="ProtNLM"/>
    </source>
</evidence>
<feature type="compositionally biased region" description="Gly residues" evidence="9">
    <location>
        <begin position="590"/>
        <end position="603"/>
    </location>
</feature>